<dbReference type="PROSITE" id="PS50158">
    <property type="entry name" value="ZF_CCHC"/>
    <property type="match status" value="1"/>
</dbReference>
<feature type="region of interest" description="Disordered" evidence="2">
    <location>
        <begin position="55"/>
        <end position="86"/>
    </location>
</feature>
<dbReference type="SMART" id="SM00343">
    <property type="entry name" value="ZnF_C2HC"/>
    <property type="match status" value="1"/>
</dbReference>
<evidence type="ECO:0000259" key="3">
    <source>
        <dbReference type="PROSITE" id="PS50158"/>
    </source>
</evidence>
<dbReference type="InterPro" id="IPR001878">
    <property type="entry name" value="Znf_CCHC"/>
</dbReference>
<evidence type="ECO:0000256" key="2">
    <source>
        <dbReference type="SAM" id="MobiDB-lite"/>
    </source>
</evidence>
<dbReference type="Proteomes" id="UP000271974">
    <property type="component" value="Unassembled WGS sequence"/>
</dbReference>
<sequence length="207" mass="22411">MAGTVQFGLEAVLAKMAMAACQSAVQPSSAPATSAELQLVLQLIRSLNERMERLERQGGWQSRQTEGQEGSRKRRRRKPGRSQMRCHRCRQPGHFARECRAPAPIGSTGGVVRRETESGGKGVPALADTGVVSTGRRELGVDPGRSSSTIRPPILTAGPAVLPPGRKVKVVPPVASESRRIAAQLPLSRRLIYNFRSASEQPIPIYD</sequence>
<dbReference type="GO" id="GO:0003676">
    <property type="term" value="F:nucleic acid binding"/>
    <property type="evidence" value="ECO:0007669"/>
    <property type="project" value="InterPro"/>
</dbReference>
<protein>
    <recommendedName>
        <fullName evidence="3">CCHC-type domain-containing protein</fullName>
    </recommendedName>
</protein>
<feature type="region of interest" description="Disordered" evidence="2">
    <location>
        <begin position="100"/>
        <end position="156"/>
    </location>
</feature>
<name>A0A3S1A117_ELYCH</name>
<feature type="compositionally biased region" description="Polar residues" evidence="2">
    <location>
        <begin position="59"/>
        <end position="68"/>
    </location>
</feature>
<keyword evidence="5" id="KW-1185">Reference proteome</keyword>
<accession>A0A3S1A117</accession>
<evidence type="ECO:0000313" key="5">
    <source>
        <dbReference type="Proteomes" id="UP000271974"/>
    </source>
</evidence>
<keyword evidence="1" id="KW-0863">Zinc-finger</keyword>
<dbReference type="AlphaFoldDB" id="A0A3S1A117"/>
<dbReference type="EMBL" id="RQTK01000018">
    <property type="protein sequence ID" value="RUS91123.1"/>
    <property type="molecule type" value="Genomic_DNA"/>
</dbReference>
<dbReference type="InterPro" id="IPR036875">
    <property type="entry name" value="Znf_CCHC_sf"/>
</dbReference>
<comment type="caution">
    <text evidence="4">The sequence shown here is derived from an EMBL/GenBank/DDBJ whole genome shotgun (WGS) entry which is preliminary data.</text>
</comment>
<dbReference type="Gene3D" id="4.10.60.10">
    <property type="entry name" value="Zinc finger, CCHC-type"/>
    <property type="match status" value="1"/>
</dbReference>
<dbReference type="GO" id="GO:0008270">
    <property type="term" value="F:zinc ion binding"/>
    <property type="evidence" value="ECO:0007669"/>
    <property type="project" value="UniProtKB-KW"/>
</dbReference>
<reference evidence="4 5" key="1">
    <citation type="submission" date="2019-01" db="EMBL/GenBank/DDBJ databases">
        <title>A draft genome assembly of the solar-powered sea slug Elysia chlorotica.</title>
        <authorList>
            <person name="Cai H."/>
            <person name="Li Q."/>
            <person name="Fang X."/>
            <person name="Li J."/>
            <person name="Curtis N.E."/>
            <person name="Altenburger A."/>
            <person name="Shibata T."/>
            <person name="Feng M."/>
            <person name="Maeda T."/>
            <person name="Schwartz J.A."/>
            <person name="Shigenobu S."/>
            <person name="Lundholm N."/>
            <person name="Nishiyama T."/>
            <person name="Yang H."/>
            <person name="Hasebe M."/>
            <person name="Li S."/>
            <person name="Pierce S.K."/>
            <person name="Wang J."/>
        </authorList>
    </citation>
    <scope>NUCLEOTIDE SEQUENCE [LARGE SCALE GENOMIC DNA]</scope>
    <source>
        <strain evidence="4">EC2010</strain>
        <tissue evidence="4">Whole organism of an adult</tissue>
    </source>
</reference>
<gene>
    <name evidence="4" type="ORF">EGW08_001148</name>
</gene>
<evidence type="ECO:0000256" key="1">
    <source>
        <dbReference type="PROSITE-ProRule" id="PRU00047"/>
    </source>
</evidence>
<dbReference type="Pfam" id="PF00098">
    <property type="entry name" value="zf-CCHC"/>
    <property type="match status" value="1"/>
</dbReference>
<keyword evidence="1" id="KW-0862">Zinc</keyword>
<keyword evidence="1" id="KW-0479">Metal-binding</keyword>
<feature type="compositionally biased region" description="Basic residues" evidence="2">
    <location>
        <begin position="72"/>
        <end position="86"/>
    </location>
</feature>
<proteinExistence type="predicted"/>
<dbReference type="SUPFAM" id="SSF57756">
    <property type="entry name" value="Retrovirus zinc finger-like domains"/>
    <property type="match status" value="1"/>
</dbReference>
<organism evidence="4 5">
    <name type="scientific">Elysia chlorotica</name>
    <name type="common">Eastern emerald elysia</name>
    <name type="synonym">Sea slug</name>
    <dbReference type="NCBI Taxonomy" id="188477"/>
    <lineage>
        <taxon>Eukaryota</taxon>
        <taxon>Metazoa</taxon>
        <taxon>Spiralia</taxon>
        <taxon>Lophotrochozoa</taxon>
        <taxon>Mollusca</taxon>
        <taxon>Gastropoda</taxon>
        <taxon>Heterobranchia</taxon>
        <taxon>Euthyneura</taxon>
        <taxon>Panpulmonata</taxon>
        <taxon>Sacoglossa</taxon>
        <taxon>Placobranchoidea</taxon>
        <taxon>Plakobranchidae</taxon>
        <taxon>Elysia</taxon>
    </lineage>
</organism>
<evidence type="ECO:0000313" key="4">
    <source>
        <dbReference type="EMBL" id="RUS91123.1"/>
    </source>
</evidence>
<feature type="domain" description="CCHC-type" evidence="3">
    <location>
        <begin position="85"/>
        <end position="100"/>
    </location>
</feature>